<keyword evidence="4 12" id="KW-0813">Transport</keyword>
<dbReference type="GO" id="GO:0005886">
    <property type="term" value="C:plasma membrane"/>
    <property type="evidence" value="ECO:0007669"/>
    <property type="project" value="UniProtKB-SubCell"/>
</dbReference>
<keyword evidence="6 12" id="KW-0812">Transmembrane</keyword>
<proteinExistence type="inferred from homology"/>
<dbReference type="PRINTS" id="PR01651">
    <property type="entry name" value="SECGEXPORT"/>
</dbReference>
<dbReference type="Pfam" id="PF03840">
    <property type="entry name" value="SecG"/>
    <property type="match status" value="1"/>
</dbReference>
<dbReference type="GO" id="GO:0043952">
    <property type="term" value="P:protein transport by the Sec complex"/>
    <property type="evidence" value="ECO:0007669"/>
    <property type="project" value="TreeGrafter"/>
</dbReference>
<dbReference type="GO" id="GO:0009306">
    <property type="term" value="P:protein secretion"/>
    <property type="evidence" value="ECO:0007669"/>
    <property type="project" value="UniProtKB-UniRule"/>
</dbReference>
<organism evidence="14 15">
    <name type="scientific">Henriciella barbarensis</name>
    <dbReference type="NCBI Taxonomy" id="86342"/>
    <lineage>
        <taxon>Bacteria</taxon>
        <taxon>Pseudomonadati</taxon>
        <taxon>Pseudomonadota</taxon>
        <taxon>Alphaproteobacteria</taxon>
        <taxon>Hyphomonadales</taxon>
        <taxon>Hyphomonadaceae</taxon>
        <taxon>Henriciella</taxon>
    </lineage>
</organism>
<comment type="subcellular location">
    <subcellularLocation>
        <location evidence="1 12">Cell membrane</location>
        <topology evidence="1 12">Multi-pass membrane protein</topology>
    </subcellularLocation>
</comment>
<sequence length="169" mass="17020">MTVILVIHILASLVLVGVVLMQRSEGGALGVGGGGGGAGGGGLMSGRGAAGALVRTTIIFGAIFFITSLVLTTITTRNLGDQRTDVERALDEEFGGSGAGGFDLDDPTSPLLDDDPVTLPSQQGTDPVLTETEQDTSDPLAADVPADITEPSGVETEQGEDTADAPTQP</sequence>
<keyword evidence="5 12" id="KW-1003">Cell membrane</keyword>
<evidence type="ECO:0000256" key="10">
    <source>
        <dbReference type="ARBA" id="ARBA00023136"/>
    </source>
</evidence>
<comment type="caution">
    <text evidence="14">The sequence shown here is derived from an EMBL/GenBank/DDBJ whole genome shotgun (WGS) entry which is preliminary data.</text>
</comment>
<dbReference type="RefSeq" id="WP_119378069.1">
    <property type="nucleotide sequence ID" value="NZ_QWGB01000003.1"/>
</dbReference>
<dbReference type="Proteomes" id="UP000265431">
    <property type="component" value="Unassembled WGS sequence"/>
</dbReference>
<accession>A0A399R8I8</accession>
<dbReference type="PANTHER" id="PTHR34182">
    <property type="entry name" value="PROTEIN-EXPORT MEMBRANE PROTEIN SECG"/>
    <property type="match status" value="1"/>
</dbReference>
<dbReference type="OrthoDB" id="7619647at2"/>
<protein>
    <recommendedName>
        <fullName evidence="3 12">Protein-export membrane protein SecG</fullName>
    </recommendedName>
</protein>
<dbReference type="InterPro" id="IPR004692">
    <property type="entry name" value="SecG"/>
</dbReference>
<comment type="similarity">
    <text evidence="2 12">Belongs to the SecG family.</text>
</comment>
<dbReference type="PANTHER" id="PTHR34182:SF1">
    <property type="entry name" value="PROTEIN-EXPORT MEMBRANE PROTEIN SECG"/>
    <property type="match status" value="1"/>
</dbReference>
<dbReference type="AlphaFoldDB" id="A0A399R8I8"/>
<evidence type="ECO:0000256" key="12">
    <source>
        <dbReference type="RuleBase" id="RU365087"/>
    </source>
</evidence>
<keyword evidence="10 12" id="KW-0472">Membrane</keyword>
<feature type="compositionally biased region" description="Low complexity" evidence="13">
    <location>
        <begin position="107"/>
        <end position="121"/>
    </location>
</feature>
<comment type="function">
    <text evidence="11 12">Involved in protein export. Participates in an early event of protein translocation.</text>
</comment>
<dbReference type="GO" id="GO:0015450">
    <property type="term" value="F:protein-transporting ATPase activity"/>
    <property type="evidence" value="ECO:0007669"/>
    <property type="project" value="UniProtKB-UniRule"/>
</dbReference>
<comment type="caution">
    <text evidence="12">Lacks conserved residue(s) required for the propagation of feature annotation.</text>
</comment>
<dbReference type="EMBL" id="QWGB01000003">
    <property type="protein sequence ID" value="RIJ26217.1"/>
    <property type="molecule type" value="Genomic_DNA"/>
</dbReference>
<reference evidence="14 15" key="1">
    <citation type="submission" date="2018-08" db="EMBL/GenBank/DDBJ databases">
        <title>Henriciella mobilis sp. nov., isolated from seawater.</title>
        <authorList>
            <person name="Cheng H."/>
            <person name="Wu Y.-H."/>
            <person name="Xu X.-W."/>
            <person name="Guo L.-L."/>
        </authorList>
    </citation>
    <scope>NUCLEOTIDE SEQUENCE [LARGE SCALE GENOMIC DNA]</scope>
    <source>
        <strain evidence="14 15">CCUG66934</strain>
    </source>
</reference>
<name>A0A399R8I8_9PROT</name>
<evidence type="ECO:0000313" key="14">
    <source>
        <dbReference type="EMBL" id="RIJ26217.1"/>
    </source>
</evidence>
<evidence type="ECO:0000256" key="6">
    <source>
        <dbReference type="ARBA" id="ARBA00022692"/>
    </source>
</evidence>
<evidence type="ECO:0000256" key="3">
    <source>
        <dbReference type="ARBA" id="ARBA00017876"/>
    </source>
</evidence>
<keyword evidence="8 12" id="KW-1133">Transmembrane helix</keyword>
<keyword evidence="15" id="KW-1185">Reference proteome</keyword>
<evidence type="ECO:0000256" key="8">
    <source>
        <dbReference type="ARBA" id="ARBA00022989"/>
    </source>
</evidence>
<evidence type="ECO:0000256" key="4">
    <source>
        <dbReference type="ARBA" id="ARBA00022448"/>
    </source>
</evidence>
<evidence type="ECO:0000256" key="9">
    <source>
        <dbReference type="ARBA" id="ARBA00023010"/>
    </source>
</evidence>
<keyword evidence="7 12" id="KW-0653">Protein transport</keyword>
<evidence type="ECO:0000256" key="2">
    <source>
        <dbReference type="ARBA" id="ARBA00008445"/>
    </source>
</evidence>
<evidence type="ECO:0000256" key="13">
    <source>
        <dbReference type="SAM" id="MobiDB-lite"/>
    </source>
</evidence>
<dbReference type="GO" id="GO:0065002">
    <property type="term" value="P:intracellular protein transmembrane transport"/>
    <property type="evidence" value="ECO:0007669"/>
    <property type="project" value="TreeGrafter"/>
</dbReference>
<dbReference type="NCBIfam" id="TIGR00810">
    <property type="entry name" value="secG"/>
    <property type="match status" value="1"/>
</dbReference>
<gene>
    <name evidence="14" type="primary">secG</name>
    <name evidence="14" type="ORF">D1224_00950</name>
</gene>
<evidence type="ECO:0000256" key="11">
    <source>
        <dbReference type="ARBA" id="ARBA00025182"/>
    </source>
</evidence>
<feature type="region of interest" description="Disordered" evidence="13">
    <location>
        <begin position="89"/>
        <end position="169"/>
    </location>
</feature>
<keyword evidence="9 12" id="KW-0811">Translocation</keyword>
<feature type="transmembrane region" description="Helical" evidence="12">
    <location>
        <begin position="52"/>
        <end position="74"/>
    </location>
</feature>
<evidence type="ECO:0000256" key="5">
    <source>
        <dbReference type="ARBA" id="ARBA00022475"/>
    </source>
</evidence>
<evidence type="ECO:0000256" key="7">
    <source>
        <dbReference type="ARBA" id="ARBA00022927"/>
    </source>
</evidence>
<evidence type="ECO:0000256" key="1">
    <source>
        <dbReference type="ARBA" id="ARBA00004651"/>
    </source>
</evidence>
<evidence type="ECO:0000313" key="15">
    <source>
        <dbReference type="Proteomes" id="UP000265431"/>
    </source>
</evidence>